<keyword evidence="4 7" id="KW-0442">Lipid degradation</keyword>
<dbReference type="OrthoDB" id="9974421at2759"/>
<reference evidence="12" key="1">
    <citation type="submission" date="2025-08" db="UniProtKB">
        <authorList>
            <consortium name="RefSeq"/>
        </authorList>
    </citation>
    <scope>IDENTIFICATION</scope>
</reference>
<keyword evidence="3 7" id="KW-0378">Hydrolase</keyword>
<evidence type="ECO:0000256" key="3">
    <source>
        <dbReference type="ARBA" id="ARBA00022801"/>
    </source>
</evidence>
<comment type="similarity">
    <text evidence="1 7">Belongs to the AB hydrolase superfamily. Lipase family.</text>
</comment>
<evidence type="ECO:0000256" key="6">
    <source>
        <dbReference type="ARBA" id="ARBA00023180"/>
    </source>
</evidence>
<feature type="active site" description="Charge relay system" evidence="8">
    <location>
        <position position="402"/>
    </location>
</feature>
<sequence length="438" mass="51007">MAVSDMKSILFAFVIIMFAFSERKSQFLQDKSFLEENILNFFFPKDPGLIKVRKINKIEGVTDIRILDFIGLVEQYGYPAEEHNVTTEDGYNLKIHRISGSLSDNERKKEIVFMQHGFLASSHCWILQGPDKDLDQGYDIWIGNMRGNTYCRSHVNMTTYERKFWQYSFHEVGTRDLPAMFNYIFNYTKQKDLYYIGHSMGTTSLFTLLSMKPEYNTKIKMAICLAPVVVNIKETSTFNVFNLSPVIKEVLEKREIYDLFPQSLATVTIARTLCNYNAMTQFICITILFLLFGSDPAQLNTILLPKIFAHFPAGGSLHTFDHYYQNFHAGDFRSYDYGITENYERYKQKIPPSYDVEKITAPIILFYAANDVLATEKNTLELSKRLPNVLLIEKVPYKFFNHIDFLWAIDAKTLLYDHILELIRKFNAKQNIRNKSTQ</sequence>
<evidence type="ECO:0000259" key="10">
    <source>
        <dbReference type="Pfam" id="PF04083"/>
    </source>
</evidence>
<accession>A0A6I9X153</accession>
<evidence type="ECO:0000256" key="4">
    <source>
        <dbReference type="ARBA" id="ARBA00022963"/>
    </source>
</evidence>
<evidence type="ECO:0000313" key="11">
    <source>
        <dbReference type="Proteomes" id="UP000504615"/>
    </source>
</evidence>
<dbReference type="FunFam" id="3.40.50.1820:FF:000057">
    <property type="entry name" value="Lipase"/>
    <property type="match status" value="1"/>
</dbReference>
<evidence type="ECO:0000256" key="8">
    <source>
        <dbReference type="PIRSR" id="PIRSR000862-1"/>
    </source>
</evidence>
<gene>
    <name evidence="12" type="primary">LOC105427784</name>
</gene>
<keyword evidence="11" id="KW-1185">Reference proteome</keyword>
<evidence type="ECO:0000256" key="9">
    <source>
        <dbReference type="SAM" id="SignalP"/>
    </source>
</evidence>
<dbReference type="InterPro" id="IPR006693">
    <property type="entry name" value="AB_hydrolase_lipase"/>
</dbReference>
<dbReference type="Gene3D" id="3.40.50.1820">
    <property type="entry name" value="alpha/beta hydrolase"/>
    <property type="match status" value="1"/>
</dbReference>
<keyword evidence="5" id="KW-0443">Lipid metabolism</keyword>
<feature type="signal peptide" evidence="9">
    <location>
        <begin position="1"/>
        <end position="21"/>
    </location>
</feature>
<keyword evidence="2 9" id="KW-0732">Signal</keyword>
<dbReference type="GO" id="GO:0016788">
    <property type="term" value="F:hydrolase activity, acting on ester bonds"/>
    <property type="evidence" value="ECO:0007669"/>
    <property type="project" value="InterPro"/>
</dbReference>
<proteinExistence type="inferred from homology"/>
<keyword evidence="6" id="KW-0325">Glycoprotein</keyword>
<evidence type="ECO:0000256" key="7">
    <source>
        <dbReference type="PIRNR" id="PIRNR000862"/>
    </source>
</evidence>
<dbReference type="InterPro" id="IPR025483">
    <property type="entry name" value="Lipase_euk"/>
</dbReference>
<dbReference type="PANTHER" id="PTHR11005">
    <property type="entry name" value="LYSOSOMAL ACID LIPASE-RELATED"/>
    <property type="match status" value="1"/>
</dbReference>
<dbReference type="Pfam" id="PF04083">
    <property type="entry name" value="Abhydro_lipase"/>
    <property type="match status" value="1"/>
</dbReference>
<name>A0A6I9X153_9HYME</name>
<feature type="active site" description="Charge relay system" evidence="8">
    <location>
        <position position="371"/>
    </location>
</feature>
<dbReference type="GO" id="GO:0016042">
    <property type="term" value="P:lipid catabolic process"/>
    <property type="evidence" value="ECO:0007669"/>
    <property type="project" value="UniProtKB-KW"/>
</dbReference>
<evidence type="ECO:0000256" key="5">
    <source>
        <dbReference type="ARBA" id="ARBA00023098"/>
    </source>
</evidence>
<feature type="domain" description="Partial AB-hydrolase lipase" evidence="10">
    <location>
        <begin position="72"/>
        <end position="128"/>
    </location>
</feature>
<evidence type="ECO:0000256" key="1">
    <source>
        <dbReference type="ARBA" id="ARBA00010701"/>
    </source>
</evidence>
<dbReference type="PIRSF" id="PIRSF000862">
    <property type="entry name" value="Steryl_ester_lip"/>
    <property type="match status" value="1"/>
</dbReference>
<dbReference type="InterPro" id="IPR029058">
    <property type="entry name" value="AB_hydrolase_fold"/>
</dbReference>
<feature type="active site" description="Nucleophile" evidence="8">
    <location>
        <position position="199"/>
    </location>
</feature>
<feature type="chain" id="PRO_5026855929" description="Lipase" evidence="9">
    <location>
        <begin position="22"/>
        <end position="438"/>
    </location>
</feature>
<dbReference type="GeneID" id="105427784"/>
<dbReference type="AlphaFoldDB" id="A0A6I9X153"/>
<dbReference type="RefSeq" id="XP_011637993.1">
    <property type="nucleotide sequence ID" value="XM_011639691.2"/>
</dbReference>
<dbReference type="SUPFAM" id="SSF53474">
    <property type="entry name" value="alpha/beta-Hydrolases"/>
    <property type="match status" value="1"/>
</dbReference>
<organism evidence="11 12">
    <name type="scientific">Pogonomyrmex barbatus</name>
    <name type="common">red harvester ant</name>
    <dbReference type="NCBI Taxonomy" id="144034"/>
    <lineage>
        <taxon>Eukaryota</taxon>
        <taxon>Metazoa</taxon>
        <taxon>Ecdysozoa</taxon>
        <taxon>Arthropoda</taxon>
        <taxon>Hexapoda</taxon>
        <taxon>Insecta</taxon>
        <taxon>Pterygota</taxon>
        <taxon>Neoptera</taxon>
        <taxon>Endopterygota</taxon>
        <taxon>Hymenoptera</taxon>
        <taxon>Apocrita</taxon>
        <taxon>Aculeata</taxon>
        <taxon>Formicoidea</taxon>
        <taxon>Formicidae</taxon>
        <taxon>Myrmicinae</taxon>
        <taxon>Pogonomyrmex</taxon>
    </lineage>
</organism>
<protein>
    <recommendedName>
        <fullName evidence="7">Lipase</fullName>
    </recommendedName>
</protein>
<evidence type="ECO:0000256" key="2">
    <source>
        <dbReference type="ARBA" id="ARBA00022729"/>
    </source>
</evidence>
<dbReference type="Proteomes" id="UP000504615">
    <property type="component" value="Unplaced"/>
</dbReference>
<evidence type="ECO:0000313" key="12">
    <source>
        <dbReference type="RefSeq" id="XP_011637993.1"/>
    </source>
</evidence>